<organism evidence="1 2">
    <name type="scientific">Pycnococcus provasolii</name>
    <dbReference type="NCBI Taxonomy" id="41880"/>
    <lineage>
        <taxon>Eukaryota</taxon>
        <taxon>Viridiplantae</taxon>
        <taxon>Chlorophyta</taxon>
        <taxon>Pseudoscourfieldiophyceae</taxon>
        <taxon>Pseudoscourfieldiales</taxon>
        <taxon>Pycnococcaceae</taxon>
        <taxon>Pycnococcus</taxon>
    </lineage>
</organism>
<gene>
    <name evidence="1" type="ORF">PPROV_000689700</name>
</gene>
<keyword evidence="2" id="KW-1185">Reference proteome</keyword>
<evidence type="ECO:0000313" key="2">
    <source>
        <dbReference type="Proteomes" id="UP000660262"/>
    </source>
</evidence>
<dbReference type="AlphaFoldDB" id="A0A830HND4"/>
<dbReference type="EMBL" id="BNJQ01000019">
    <property type="protein sequence ID" value="GHP08155.1"/>
    <property type="molecule type" value="Genomic_DNA"/>
</dbReference>
<evidence type="ECO:0000313" key="1">
    <source>
        <dbReference type="EMBL" id="GHP08155.1"/>
    </source>
</evidence>
<dbReference type="Proteomes" id="UP000660262">
    <property type="component" value="Unassembled WGS sequence"/>
</dbReference>
<sequence>MDGSNETIHANAEVVLEGTIRTTVPYHCAALKATLTVVEKDAFGPTGTSGTTRFGSQRVILGAVKPTDSGYVAEDGVLPAVLTIPANQSFECDDDSDDDKELDVHKAAGLDVHAGLAFELKAYSDAVAEGLNTYATDDDDLFNRVDEDTDPSLFSAEAPVLEFRPGDLRLFIRYEQRGGHGDSGMGVALLCRRRDPIAPPLMLDPRPVKGPADVEKRLKVHRSNTFNDCF</sequence>
<proteinExistence type="predicted"/>
<comment type="caution">
    <text evidence="1">The sequence shown here is derived from an EMBL/GenBank/DDBJ whole genome shotgun (WGS) entry which is preliminary data.</text>
</comment>
<name>A0A830HND4_9CHLO</name>
<protein>
    <submittedName>
        <fullName evidence="1">Uncharacterized protein</fullName>
    </submittedName>
</protein>
<accession>A0A830HND4</accession>
<reference evidence="1" key="1">
    <citation type="submission" date="2020-10" db="EMBL/GenBank/DDBJ databases">
        <title>Unveiling of a novel bifunctional photoreceptor, Dualchrome1, isolated from a cosmopolitan green alga.</title>
        <authorList>
            <person name="Suzuki S."/>
            <person name="Kawachi M."/>
        </authorList>
    </citation>
    <scope>NUCLEOTIDE SEQUENCE</scope>
    <source>
        <strain evidence="1">NIES 2893</strain>
    </source>
</reference>